<feature type="transmembrane region" description="Helical" evidence="1">
    <location>
        <begin position="26"/>
        <end position="43"/>
    </location>
</feature>
<feature type="transmembrane region" description="Helical" evidence="1">
    <location>
        <begin position="49"/>
        <end position="67"/>
    </location>
</feature>
<accession>A0A6C0M0Y5</accession>
<keyword evidence="1" id="KW-0812">Transmembrane</keyword>
<organism evidence="2">
    <name type="scientific">viral metagenome</name>
    <dbReference type="NCBI Taxonomy" id="1070528"/>
    <lineage>
        <taxon>unclassified sequences</taxon>
        <taxon>metagenomes</taxon>
        <taxon>organismal metagenomes</taxon>
    </lineage>
</organism>
<evidence type="ECO:0000313" key="2">
    <source>
        <dbReference type="EMBL" id="QHU35172.1"/>
    </source>
</evidence>
<evidence type="ECO:0000256" key="1">
    <source>
        <dbReference type="SAM" id="Phobius"/>
    </source>
</evidence>
<dbReference type="AlphaFoldDB" id="A0A6C0M0Y5"/>
<reference evidence="2" key="1">
    <citation type="journal article" date="2020" name="Nature">
        <title>Giant virus diversity and host interactions through global metagenomics.</title>
        <authorList>
            <person name="Schulz F."/>
            <person name="Roux S."/>
            <person name="Paez-Espino D."/>
            <person name="Jungbluth S."/>
            <person name="Walsh D.A."/>
            <person name="Denef V.J."/>
            <person name="McMahon K.D."/>
            <person name="Konstantinidis K.T."/>
            <person name="Eloe-Fadrosh E.A."/>
            <person name="Kyrpides N.C."/>
            <person name="Woyke T."/>
        </authorList>
    </citation>
    <scope>NUCLEOTIDE SEQUENCE</scope>
    <source>
        <strain evidence="2">GVMAG-S-1017745-26</strain>
    </source>
</reference>
<protein>
    <submittedName>
        <fullName evidence="2">Uncharacterized protein</fullName>
    </submittedName>
</protein>
<name>A0A6C0M0Y5_9ZZZZ</name>
<keyword evidence="1" id="KW-0472">Membrane</keyword>
<keyword evidence="1" id="KW-1133">Transmembrane helix</keyword>
<proteinExistence type="predicted"/>
<dbReference type="EMBL" id="MN740584">
    <property type="protein sequence ID" value="QHU35172.1"/>
    <property type="molecule type" value="Genomic_DNA"/>
</dbReference>
<sequence>MLNNFNFNSKFFTEKILNSNENIKQILFFLITLSMITLLFGYVKGNLINLSGLFILFIIAYFIFNFFKMKYKKKMKLAGKKFDQLNKSHLLTKLCKSKLRKKNICLQYENATTNYNKINDMLLKQYR</sequence>